<dbReference type="InterPro" id="IPR027417">
    <property type="entry name" value="P-loop_NTPase"/>
</dbReference>
<organism evidence="2 3">
    <name type="scientific">Actinopolymorpha pittospori</name>
    <dbReference type="NCBI Taxonomy" id="648752"/>
    <lineage>
        <taxon>Bacteria</taxon>
        <taxon>Bacillati</taxon>
        <taxon>Actinomycetota</taxon>
        <taxon>Actinomycetes</taxon>
        <taxon>Propionibacteriales</taxon>
        <taxon>Actinopolymorphaceae</taxon>
        <taxon>Actinopolymorpha</taxon>
    </lineage>
</organism>
<proteinExistence type="predicted"/>
<dbReference type="GO" id="GO:0005524">
    <property type="term" value="F:ATP binding"/>
    <property type="evidence" value="ECO:0007669"/>
    <property type="project" value="InterPro"/>
</dbReference>
<accession>A0A927RAX8</accession>
<dbReference type="SUPFAM" id="SSF52540">
    <property type="entry name" value="P-loop containing nucleoside triphosphate hydrolases"/>
    <property type="match status" value="1"/>
</dbReference>
<dbReference type="EMBL" id="JADBEM010000001">
    <property type="protein sequence ID" value="MBE1608149.1"/>
    <property type="molecule type" value="Genomic_DNA"/>
</dbReference>
<evidence type="ECO:0000313" key="3">
    <source>
        <dbReference type="Proteomes" id="UP000638648"/>
    </source>
</evidence>
<dbReference type="Proteomes" id="UP000638648">
    <property type="component" value="Unassembled WGS sequence"/>
</dbReference>
<dbReference type="GO" id="GO:0015421">
    <property type="term" value="F:ABC-type oligopeptide transporter activity"/>
    <property type="evidence" value="ECO:0007669"/>
    <property type="project" value="TreeGrafter"/>
</dbReference>
<dbReference type="Pfam" id="PF00005">
    <property type="entry name" value="ABC_tran"/>
    <property type="match status" value="1"/>
</dbReference>
<evidence type="ECO:0000259" key="1">
    <source>
        <dbReference type="Pfam" id="PF00005"/>
    </source>
</evidence>
<evidence type="ECO:0000313" key="2">
    <source>
        <dbReference type="EMBL" id="MBE1608149.1"/>
    </source>
</evidence>
<protein>
    <submittedName>
        <fullName evidence="2">ABC-type multidrug transport system fused ATPase/permease subunit</fullName>
    </submittedName>
</protein>
<sequence length="151" mass="16536">MDDPPAVALALDRAGATDLPDTLPAGLDTQLGTNWPGGTDLSGGQWQKIALSRAMMRRQPLLLLLDEPTAALDADTEHRLFERWTSAAARLQQDTGAITILVSHRFSTVRTADHIIVLNHGHITETGTHDELLARDGLYAELFNLQARSYQ</sequence>
<keyword evidence="3" id="KW-1185">Reference proteome</keyword>
<name>A0A927RAX8_9ACTN</name>
<dbReference type="GO" id="GO:0016887">
    <property type="term" value="F:ATP hydrolysis activity"/>
    <property type="evidence" value="ECO:0007669"/>
    <property type="project" value="InterPro"/>
</dbReference>
<feature type="domain" description="ABC transporter" evidence="1">
    <location>
        <begin position="38"/>
        <end position="70"/>
    </location>
</feature>
<comment type="caution">
    <text evidence="2">The sequence shown here is derived from an EMBL/GenBank/DDBJ whole genome shotgun (WGS) entry which is preliminary data.</text>
</comment>
<reference evidence="2" key="1">
    <citation type="submission" date="2020-10" db="EMBL/GenBank/DDBJ databases">
        <title>Sequencing the genomes of 1000 actinobacteria strains.</title>
        <authorList>
            <person name="Klenk H.-P."/>
        </authorList>
    </citation>
    <scope>NUCLEOTIDE SEQUENCE</scope>
    <source>
        <strain evidence="2">DSM 45354</strain>
    </source>
</reference>
<dbReference type="PANTHER" id="PTHR43394:SF1">
    <property type="entry name" value="ATP-BINDING CASSETTE SUB-FAMILY B MEMBER 10, MITOCHONDRIAL"/>
    <property type="match status" value="1"/>
</dbReference>
<gene>
    <name evidence="2" type="ORF">HEB94_004997</name>
</gene>
<dbReference type="InterPro" id="IPR039421">
    <property type="entry name" value="Type_1_exporter"/>
</dbReference>
<dbReference type="RefSeq" id="WP_337917946.1">
    <property type="nucleotide sequence ID" value="NZ_BAABJL010000068.1"/>
</dbReference>
<dbReference type="InterPro" id="IPR003439">
    <property type="entry name" value="ABC_transporter-like_ATP-bd"/>
</dbReference>
<dbReference type="PANTHER" id="PTHR43394">
    <property type="entry name" value="ATP-DEPENDENT PERMEASE MDL1, MITOCHONDRIAL"/>
    <property type="match status" value="1"/>
</dbReference>
<dbReference type="AlphaFoldDB" id="A0A927RAX8"/>
<dbReference type="Gene3D" id="3.40.50.300">
    <property type="entry name" value="P-loop containing nucleotide triphosphate hydrolases"/>
    <property type="match status" value="1"/>
</dbReference>